<keyword evidence="5" id="KW-1185">Reference proteome</keyword>
<dbReference type="KEGG" id="dpx:DAPPUDRAFT_98626"/>
<dbReference type="OrthoDB" id="6383021at2759"/>
<accession>E9G5B7</accession>
<dbReference type="OMA" id="QKEMTIA"/>
<evidence type="ECO:0000313" key="4">
    <source>
        <dbReference type="EMBL" id="EFX85659.1"/>
    </source>
</evidence>
<evidence type="ECO:0000313" key="5">
    <source>
        <dbReference type="Proteomes" id="UP000000305"/>
    </source>
</evidence>
<dbReference type="STRING" id="6669.E9G5B7"/>
<name>E9G5B7_DAPPU</name>
<dbReference type="GO" id="GO:0008017">
    <property type="term" value="F:microtubule binding"/>
    <property type="evidence" value="ECO:0000318"/>
    <property type="project" value="GO_Central"/>
</dbReference>
<dbReference type="Proteomes" id="UP000000305">
    <property type="component" value="Unassembled WGS sequence"/>
</dbReference>
<proteinExistence type="predicted"/>
<feature type="compositionally biased region" description="Low complexity" evidence="3">
    <location>
        <begin position="322"/>
        <end position="337"/>
    </location>
</feature>
<feature type="coiled-coil region" evidence="2">
    <location>
        <begin position="108"/>
        <end position="188"/>
    </location>
</feature>
<evidence type="ECO:0000256" key="3">
    <source>
        <dbReference type="SAM" id="MobiDB-lite"/>
    </source>
</evidence>
<feature type="region of interest" description="Disordered" evidence="3">
    <location>
        <begin position="310"/>
        <end position="414"/>
    </location>
</feature>
<feature type="compositionally biased region" description="Low complexity" evidence="3">
    <location>
        <begin position="379"/>
        <end position="388"/>
    </location>
</feature>
<dbReference type="PANTHER" id="PTHR24200">
    <property type="entry name" value="TOUCAN, ISOFORM A"/>
    <property type="match status" value="1"/>
</dbReference>
<organism evidence="4 5">
    <name type="scientific">Daphnia pulex</name>
    <name type="common">Water flea</name>
    <dbReference type="NCBI Taxonomy" id="6669"/>
    <lineage>
        <taxon>Eukaryota</taxon>
        <taxon>Metazoa</taxon>
        <taxon>Ecdysozoa</taxon>
        <taxon>Arthropoda</taxon>
        <taxon>Crustacea</taxon>
        <taxon>Branchiopoda</taxon>
        <taxon>Diplostraca</taxon>
        <taxon>Cladocera</taxon>
        <taxon>Anomopoda</taxon>
        <taxon>Daphniidae</taxon>
        <taxon>Daphnia</taxon>
    </lineage>
</organism>
<dbReference type="HOGENOM" id="CLU_565328_0_0_1"/>
<dbReference type="InterPro" id="IPR051293">
    <property type="entry name" value="MTUS1/CCDC69"/>
</dbReference>
<keyword evidence="1 2" id="KW-0175">Coiled coil</keyword>
<protein>
    <submittedName>
        <fullName evidence="4">Uncharacterized protein</fullName>
    </submittedName>
</protein>
<evidence type="ECO:0000256" key="1">
    <source>
        <dbReference type="ARBA" id="ARBA00023054"/>
    </source>
</evidence>
<feature type="coiled-coil region" evidence="2">
    <location>
        <begin position="40"/>
        <end position="78"/>
    </location>
</feature>
<dbReference type="EMBL" id="GL732532">
    <property type="protein sequence ID" value="EFX85659.1"/>
    <property type="molecule type" value="Genomic_DNA"/>
</dbReference>
<dbReference type="PANTHER" id="PTHR24200:SF11">
    <property type="entry name" value="TOUCAN, ISOFORM A"/>
    <property type="match status" value="1"/>
</dbReference>
<dbReference type="InParanoid" id="E9G5B7"/>
<dbReference type="GO" id="GO:0005634">
    <property type="term" value="C:nucleus"/>
    <property type="evidence" value="ECO:0000318"/>
    <property type="project" value="GO_Central"/>
</dbReference>
<gene>
    <name evidence="4" type="ORF">DAPPUDRAFT_98626</name>
</gene>
<sequence length="483" mass="53095">MDLLILCLIAVAIMSILLFAFGSWKSLRPRTIAPADQAVIVELRNQIHLLKNQHHDQLEQLNRELSTVSDKLQKEMTIALAEKENQFQQQLEAKEAAWRAEWTARMVEERAELERQLCEERAARAEAAASAVAVVSEERRLWQQKIDVLLEKKRNLLAEKERLDKNIRQEVDNQVQATVYEYKKLQKETTSLQAVCDLRGEEVRTLRNDLAKVTSAANEVPHLRERINTLGNTVEDLKAQLEQKISEEREISVVNICFSLETTHQQQQQQAVAIGSQEVGVESQGGVTDGPAALHAERAALVQTPIVAEAPVAHPHTERPIISESGTGENNNNSITSLTPDGTGGQVKRRRDAVVSNGSGKGRAASALSDVDDVFSPNTTTTTVTTTTDATMGDSTPPELASSGDDDAESPTVRDFTKKNDSVSYVLELGGEHSPSSICGGISPLSAPYALLTPGSPWTSRRSSGLVRSASLRYPHRPYNAHH</sequence>
<evidence type="ECO:0000256" key="2">
    <source>
        <dbReference type="SAM" id="Coils"/>
    </source>
</evidence>
<dbReference type="AlphaFoldDB" id="E9G5B7"/>
<reference evidence="4 5" key="1">
    <citation type="journal article" date="2011" name="Science">
        <title>The ecoresponsive genome of Daphnia pulex.</title>
        <authorList>
            <person name="Colbourne J.K."/>
            <person name="Pfrender M.E."/>
            <person name="Gilbert D."/>
            <person name="Thomas W.K."/>
            <person name="Tucker A."/>
            <person name="Oakley T.H."/>
            <person name="Tokishita S."/>
            <person name="Aerts A."/>
            <person name="Arnold G.J."/>
            <person name="Basu M.K."/>
            <person name="Bauer D.J."/>
            <person name="Caceres C.E."/>
            <person name="Carmel L."/>
            <person name="Casola C."/>
            <person name="Choi J.H."/>
            <person name="Detter J.C."/>
            <person name="Dong Q."/>
            <person name="Dusheyko S."/>
            <person name="Eads B.D."/>
            <person name="Frohlich T."/>
            <person name="Geiler-Samerotte K.A."/>
            <person name="Gerlach D."/>
            <person name="Hatcher P."/>
            <person name="Jogdeo S."/>
            <person name="Krijgsveld J."/>
            <person name="Kriventseva E.V."/>
            <person name="Kultz D."/>
            <person name="Laforsch C."/>
            <person name="Lindquist E."/>
            <person name="Lopez J."/>
            <person name="Manak J.R."/>
            <person name="Muller J."/>
            <person name="Pangilinan J."/>
            <person name="Patwardhan R.P."/>
            <person name="Pitluck S."/>
            <person name="Pritham E.J."/>
            <person name="Rechtsteiner A."/>
            <person name="Rho M."/>
            <person name="Rogozin I.B."/>
            <person name="Sakarya O."/>
            <person name="Salamov A."/>
            <person name="Schaack S."/>
            <person name="Shapiro H."/>
            <person name="Shiga Y."/>
            <person name="Skalitzky C."/>
            <person name="Smith Z."/>
            <person name="Souvorov A."/>
            <person name="Sung W."/>
            <person name="Tang Z."/>
            <person name="Tsuchiya D."/>
            <person name="Tu H."/>
            <person name="Vos H."/>
            <person name="Wang M."/>
            <person name="Wolf Y.I."/>
            <person name="Yamagata H."/>
            <person name="Yamada T."/>
            <person name="Ye Y."/>
            <person name="Shaw J.R."/>
            <person name="Andrews J."/>
            <person name="Crease T.J."/>
            <person name="Tang H."/>
            <person name="Lucas S.M."/>
            <person name="Robertson H.M."/>
            <person name="Bork P."/>
            <person name="Koonin E.V."/>
            <person name="Zdobnov E.M."/>
            <person name="Grigoriev I.V."/>
            <person name="Lynch M."/>
            <person name="Boore J.L."/>
        </authorList>
    </citation>
    <scope>NUCLEOTIDE SEQUENCE [LARGE SCALE GENOMIC DNA]</scope>
</reference>